<keyword evidence="7" id="KW-0378">Hydrolase</keyword>
<evidence type="ECO:0000256" key="4">
    <source>
        <dbReference type="ARBA" id="ARBA00023136"/>
    </source>
</evidence>
<keyword evidence="8" id="KW-1185">Reference proteome</keyword>
<evidence type="ECO:0000313" key="7">
    <source>
        <dbReference type="EMBL" id="KAL0634589.1"/>
    </source>
</evidence>
<dbReference type="SUPFAM" id="SSF144091">
    <property type="entry name" value="Rhomboid-like"/>
    <property type="match status" value="1"/>
</dbReference>
<evidence type="ECO:0000256" key="3">
    <source>
        <dbReference type="ARBA" id="ARBA00022989"/>
    </source>
</evidence>
<evidence type="ECO:0000259" key="6">
    <source>
        <dbReference type="Pfam" id="PF01694"/>
    </source>
</evidence>
<proteinExistence type="predicted"/>
<keyword evidence="4 5" id="KW-0472">Membrane</keyword>
<dbReference type="EMBL" id="JBBBZM010000090">
    <property type="protein sequence ID" value="KAL0634589.1"/>
    <property type="molecule type" value="Genomic_DNA"/>
</dbReference>
<accession>A0ABR3GF80</accession>
<keyword evidence="3 5" id="KW-1133">Transmembrane helix</keyword>
<dbReference type="InterPro" id="IPR035952">
    <property type="entry name" value="Rhomboid-like_sf"/>
</dbReference>
<keyword evidence="7" id="KW-0645">Protease</keyword>
<dbReference type="Proteomes" id="UP001447188">
    <property type="component" value="Unassembled WGS sequence"/>
</dbReference>
<gene>
    <name evidence="7" type="primary">RBD2</name>
    <name evidence="7" type="ORF">Q9L58_006476</name>
</gene>
<feature type="domain" description="Peptidase S54 rhomboid" evidence="6">
    <location>
        <begin position="47"/>
        <end position="164"/>
    </location>
</feature>
<comment type="caution">
    <text evidence="7">The sequence shown here is derived from an EMBL/GenBank/DDBJ whole genome shotgun (WGS) entry which is preliminary data.</text>
</comment>
<protein>
    <submittedName>
        <fullName evidence="7">Rhomboid protease</fullName>
    </submittedName>
</protein>
<evidence type="ECO:0000256" key="1">
    <source>
        <dbReference type="ARBA" id="ARBA00004141"/>
    </source>
</evidence>
<feature type="transmembrane region" description="Helical" evidence="5">
    <location>
        <begin position="94"/>
        <end position="114"/>
    </location>
</feature>
<dbReference type="GO" id="GO:0008233">
    <property type="term" value="F:peptidase activity"/>
    <property type="evidence" value="ECO:0007669"/>
    <property type="project" value="UniProtKB-KW"/>
</dbReference>
<dbReference type="InterPro" id="IPR022764">
    <property type="entry name" value="Peptidase_S54_rhomboid_dom"/>
</dbReference>
<comment type="subcellular location">
    <subcellularLocation>
        <location evidence="1">Membrane</location>
        <topology evidence="1">Multi-pass membrane protein</topology>
    </subcellularLocation>
</comment>
<dbReference type="GO" id="GO:0006508">
    <property type="term" value="P:proteolysis"/>
    <property type="evidence" value="ECO:0007669"/>
    <property type="project" value="UniProtKB-KW"/>
</dbReference>
<sequence>MPSPAPDPRTQAAIALSREKWKKLEGYLLRLPLLTKVVMLLIAVFHFLATFGVPVEDYFALDPAKMNLGQTLVTFPGFLYLGIEMFILKGNTVVAGASALVFTLMAAEAIKTHAFHPYYNIAGWEVPSWTTPVFWVIVAAFLIPASSLIGHLCGLVIGYAYASRYLRLLEPSEWILAKIETKLGFLFRRIPYYISLENRTEMNYWEFLPMTNSMRSTRGGASVPAASSAAPAAFAAAGPGVRLGS</sequence>
<feature type="transmembrane region" description="Helical" evidence="5">
    <location>
        <begin position="68"/>
        <end position="87"/>
    </location>
</feature>
<evidence type="ECO:0000313" key="8">
    <source>
        <dbReference type="Proteomes" id="UP001447188"/>
    </source>
</evidence>
<name>A0ABR3GF80_9PEZI</name>
<feature type="transmembrane region" description="Helical" evidence="5">
    <location>
        <begin position="134"/>
        <end position="162"/>
    </location>
</feature>
<reference evidence="7 8" key="1">
    <citation type="submission" date="2024-02" db="EMBL/GenBank/DDBJ databases">
        <title>Discinaceae phylogenomics.</title>
        <authorList>
            <person name="Dirks A.C."/>
            <person name="James T.Y."/>
        </authorList>
    </citation>
    <scope>NUCLEOTIDE SEQUENCE [LARGE SCALE GENOMIC DNA]</scope>
    <source>
        <strain evidence="7 8">ACD0624</strain>
    </source>
</reference>
<feature type="transmembrane region" description="Helical" evidence="5">
    <location>
        <begin position="27"/>
        <end position="48"/>
    </location>
</feature>
<organism evidence="7 8">
    <name type="scientific">Discina gigas</name>
    <dbReference type="NCBI Taxonomy" id="1032678"/>
    <lineage>
        <taxon>Eukaryota</taxon>
        <taxon>Fungi</taxon>
        <taxon>Dikarya</taxon>
        <taxon>Ascomycota</taxon>
        <taxon>Pezizomycotina</taxon>
        <taxon>Pezizomycetes</taxon>
        <taxon>Pezizales</taxon>
        <taxon>Discinaceae</taxon>
        <taxon>Discina</taxon>
    </lineage>
</organism>
<keyword evidence="2 5" id="KW-0812">Transmembrane</keyword>
<evidence type="ECO:0000256" key="2">
    <source>
        <dbReference type="ARBA" id="ARBA00022692"/>
    </source>
</evidence>
<dbReference type="Pfam" id="PF01694">
    <property type="entry name" value="Rhomboid"/>
    <property type="match status" value="1"/>
</dbReference>
<evidence type="ECO:0000256" key="5">
    <source>
        <dbReference type="SAM" id="Phobius"/>
    </source>
</evidence>